<dbReference type="InterPro" id="IPR010920">
    <property type="entry name" value="LSM_dom_sf"/>
</dbReference>
<dbReference type="PANTHER" id="PTHR30221:SF1">
    <property type="entry name" value="SMALL-CONDUCTANCE MECHANOSENSITIVE CHANNEL"/>
    <property type="match status" value="1"/>
</dbReference>
<evidence type="ECO:0000256" key="3">
    <source>
        <dbReference type="ARBA" id="ARBA00022475"/>
    </source>
</evidence>
<dbReference type="Gene3D" id="3.30.70.100">
    <property type="match status" value="1"/>
</dbReference>
<name>A6G4G0_9BACT</name>
<feature type="domain" description="Mechanosensitive ion channel MscS C-terminal" evidence="9">
    <location>
        <begin position="263"/>
        <end position="341"/>
    </location>
</feature>
<dbReference type="GO" id="GO:0005886">
    <property type="term" value="C:plasma membrane"/>
    <property type="evidence" value="ECO:0007669"/>
    <property type="project" value="UniProtKB-SubCell"/>
</dbReference>
<dbReference type="InterPro" id="IPR011066">
    <property type="entry name" value="MscS_channel_C_sf"/>
</dbReference>
<feature type="transmembrane region" description="Helical" evidence="7">
    <location>
        <begin position="20"/>
        <end position="41"/>
    </location>
</feature>
<feature type="domain" description="Mechanosensitive ion channel MscS" evidence="8">
    <location>
        <begin position="182"/>
        <end position="249"/>
    </location>
</feature>
<evidence type="ECO:0000256" key="4">
    <source>
        <dbReference type="ARBA" id="ARBA00022692"/>
    </source>
</evidence>
<keyword evidence="4 7" id="KW-0812">Transmembrane</keyword>
<dbReference type="InterPro" id="IPR011014">
    <property type="entry name" value="MscS_channel_TM-2"/>
</dbReference>
<keyword evidence="6 7" id="KW-0472">Membrane</keyword>
<dbReference type="InterPro" id="IPR023408">
    <property type="entry name" value="MscS_beta-dom_sf"/>
</dbReference>
<evidence type="ECO:0000256" key="5">
    <source>
        <dbReference type="ARBA" id="ARBA00022989"/>
    </source>
</evidence>
<dbReference type="Proteomes" id="UP000005801">
    <property type="component" value="Unassembled WGS sequence"/>
</dbReference>
<accession>A6G4G0</accession>
<feature type="transmembrane region" description="Helical" evidence="7">
    <location>
        <begin position="137"/>
        <end position="156"/>
    </location>
</feature>
<dbReference type="eggNOG" id="COG3264">
    <property type="taxonomic scope" value="Bacteria"/>
</dbReference>
<evidence type="ECO:0000259" key="8">
    <source>
        <dbReference type="Pfam" id="PF00924"/>
    </source>
</evidence>
<dbReference type="SUPFAM" id="SSF82689">
    <property type="entry name" value="Mechanosensitive channel protein MscS (YggB), C-terminal domain"/>
    <property type="match status" value="1"/>
</dbReference>
<evidence type="ECO:0000256" key="2">
    <source>
        <dbReference type="ARBA" id="ARBA00008017"/>
    </source>
</evidence>
<dbReference type="SUPFAM" id="SSF82861">
    <property type="entry name" value="Mechanosensitive channel protein MscS (YggB), transmembrane region"/>
    <property type="match status" value="1"/>
</dbReference>
<evidence type="ECO:0000259" key="9">
    <source>
        <dbReference type="Pfam" id="PF21082"/>
    </source>
</evidence>
<evidence type="ECO:0000256" key="7">
    <source>
        <dbReference type="SAM" id="Phobius"/>
    </source>
</evidence>
<protein>
    <submittedName>
        <fullName evidence="10">MscS Mechanosensitive ion channel</fullName>
    </submittedName>
</protein>
<evidence type="ECO:0000256" key="6">
    <source>
        <dbReference type="ARBA" id="ARBA00023136"/>
    </source>
</evidence>
<dbReference type="GO" id="GO:0008381">
    <property type="term" value="F:mechanosensitive monoatomic ion channel activity"/>
    <property type="evidence" value="ECO:0007669"/>
    <property type="project" value="InterPro"/>
</dbReference>
<dbReference type="Gene3D" id="2.30.30.60">
    <property type="match status" value="1"/>
</dbReference>
<dbReference type="Pfam" id="PF21082">
    <property type="entry name" value="MS_channel_3rd"/>
    <property type="match status" value="1"/>
</dbReference>
<organism evidence="10 11">
    <name type="scientific">Plesiocystis pacifica SIR-1</name>
    <dbReference type="NCBI Taxonomy" id="391625"/>
    <lineage>
        <taxon>Bacteria</taxon>
        <taxon>Pseudomonadati</taxon>
        <taxon>Myxococcota</taxon>
        <taxon>Polyangia</taxon>
        <taxon>Nannocystales</taxon>
        <taxon>Nannocystaceae</taxon>
        <taxon>Plesiocystis</taxon>
    </lineage>
</organism>
<dbReference type="InterPro" id="IPR049278">
    <property type="entry name" value="MS_channel_C"/>
</dbReference>
<comment type="subcellular location">
    <subcellularLocation>
        <location evidence="1">Cell membrane</location>
        <topology evidence="1">Multi-pass membrane protein</topology>
    </subcellularLocation>
</comment>
<comment type="caution">
    <text evidence="10">The sequence shown here is derived from an EMBL/GenBank/DDBJ whole genome shotgun (WGS) entry which is preliminary data.</text>
</comment>
<keyword evidence="3" id="KW-1003">Cell membrane</keyword>
<dbReference type="SUPFAM" id="SSF50182">
    <property type="entry name" value="Sm-like ribonucleoproteins"/>
    <property type="match status" value="1"/>
</dbReference>
<sequence>MRVVAEFVETLKQLFENPYLLAVGLLAGSILAAWLVELVIARTLVAAAARTKTDVDDAIVEILRRPVFLSIVFFGLDQAAKKLPLAENFAHPIDAALETIVIIIWSMAVVRVGNVLLQSLSARSRPRSVLQPTTLPVFDIFLKTMVTGAALYFVFLAWKIDLTAWLASAGIIGVAVGFAAKDTLANLFSGIFIIADGSYKVKDWIVLDNELRGEVTRIGIRSTRILTPDDVEINVPNAVIGNAQLINESGGPYPRQRVRILASVAYGSDVDKAREVLLSVTEDAPHILAHPAPAARFMAMGDSGLHFELWVWINEPAMREQVIDDLTTRVYKALNAARIEIPFPKHDVYIRQMPGAMPVPRQPPPG</sequence>
<dbReference type="Pfam" id="PF00924">
    <property type="entry name" value="MS_channel_2nd"/>
    <property type="match status" value="1"/>
</dbReference>
<dbReference type="AlphaFoldDB" id="A6G4G0"/>
<dbReference type="InterPro" id="IPR045275">
    <property type="entry name" value="MscS_archaea/bacteria_type"/>
</dbReference>
<evidence type="ECO:0000313" key="10">
    <source>
        <dbReference type="EMBL" id="EDM79272.1"/>
    </source>
</evidence>
<dbReference type="EMBL" id="ABCS01000021">
    <property type="protein sequence ID" value="EDM79272.1"/>
    <property type="molecule type" value="Genomic_DNA"/>
</dbReference>
<dbReference type="RefSeq" id="WP_006971609.1">
    <property type="nucleotide sequence ID" value="NZ_ABCS01000021.1"/>
</dbReference>
<dbReference type="PANTHER" id="PTHR30221">
    <property type="entry name" value="SMALL-CONDUCTANCE MECHANOSENSITIVE CHANNEL"/>
    <property type="match status" value="1"/>
</dbReference>
<keyword evidence="11" id="KW-1185">Reference proteome</keyword>
<feature type="transmembrane region" description="Helical" evidence="7">
    <location>
        <begin position="100"/>
        <end position="117"/>
    </location>
</feature>
<comment type="similarity">
    <text evidence="2">Belongs to the MscS (TC 1.A.23) family.</text>
</comment>
<keyword evidence="5 7" id="KW-1133">Transmembrane helix</keyword>
<reference evidence="10 11" key="1">
    <citation type="submission" date="2007-06" db="EMBL/GenBank/DDBJ databases">
        <authorList>
            <person name="Shimkets L."/>
            <person name="Ferriera S."/>
            <person name="Johnson J."/>
            <person name="Kravitz S."/>
            <person name="Beeson K."/>
            <person name="Sutton G."/>
            <person name="Rogers Y.-H."/>
            <person name="Friedman R."/>
            <person name="Frazier M."/>
            <person name="Venter J.C."/>
        </authorList>
    </citation>
    <scope>NUCLEOTIDE SEQUENCE [LARGE SCALE GENOMIC DNA]</scope>
    <source>
        <strain evidence="10 11">SIR-1</strain>
    </source>
</reference>
<evidence type="ECO:0000256" key="1">
    <source>
        <dbReference type="ARBA" id="ARBA00004651"/>
    </source>
</evidence>
<gene>
    <name evidence="10" type="ORF">PPSIR1_04008</name>
</gene>
<dbReference type="InterPro" id="IPR006685">
    <property type="entry name" value="MscS_channel_2nd"/>
</dbReference>
<dbReference type="Gene3D" id="1.10.287.1260">
    <property type="match status" value="1"/>
</dbReference>
<proteinExistence type="inferred from homology"/>
<feature type="transmembrane region" description="Helical" evidence="7">
    <location>
        <begin position="162"/>
        <end position="180"/>
    </location>
</feature>
<evidence type="ECO:0000313" key="11">
    <source>
        <dbReference type="Proteomes" id="UP000005801"/>
    </source>
</evidence>